<protein>
    <submittedName>
        <fullName evidence="2">Uncharacterized protein</fullName>
    </submittedName>
</protein>
<proteinExistence type="predicted"/>
<sequence length="105" mass="12337">MQRLKCKLRNAIQLRFSCKLTNIQSQKWHKTNRSSYFSLEYYKRNNSSRKNFPRNPRKLQSDSSRVDARLSKSLPGICDSQCCEYSASYEWNGIQPTSSYKLTNA</sequence>
<accession>A0AAV4N4N6</accession>
<dbReference type="Proteomes" id="UP001054837">
    <property type="component" value="Unassembled WGS sequence"/>
</dbReference>
<organism evidence="2 3">
    <name type="scientific">Caerostris darwini</name>
    <dbReference type="NCBI Taxonomy" id="1538125"/>
    <lineage>
        <taxon>Eukaryota</taxon>
        <taxon>Metazoa</taxon>
        <taxon>Ecdysozoa</taxon>
        <taxon>Arthropoda</taxon>
        <taxon>Chelicerata</taxon>
        <taxon>Arachnida</taxon>
        <taxon>Araneae</taxon>
        <taxon>Araneomorphae</taxon>
        <taxon>Entelegynae</taxon>
        <taxon>Araneoidea</taxon>
        <taxon>Araneidae</taxon>
        <taxon>Caerostris</taxon>
    </lineage>
</organism>
<keyword evidence="3" id="KW-1185">Reference proteome</keyword>
<evidence type="ECO:0000313" key="2">
    <source>
        <dbReference type="EMBL" id="GIX79245.1"/>
    </source>
</evidence>
<comment type="caution">
    <text evidence="2">The sequence shown here is derived from an EMBL/GenBank/DDBJ whole genome shotgun (WGS) entry which is preliminary data.</text>
</comment>
<feature type="region of interest" description="Disordered" evidence="1">
    <location>
        <begin position="46"/>
        <end position="67"/>
    </location>
</feature>
<name>A0AAV4N4N6_9ARAC</name>
<evidence type="ECO:0000313" key="3">
    <source>
        <dbReference type="Proteomes" id="UP001054837"/>
    </source>
</evidence>
<gene>
    <name evidence="2" type="ORF">CDAR_422451</name>
</gene>
<evidence type="ECO:0000256" key="1">
    <source>
        <dbReference type="SAM" id="MobiDB-lite"/>
    </source>
</evidence>
<dbReference type="EMBL" id="BPLQ01001171">
    <property type="protein sequence ID" value="GIX79245.1"/>
    <property type="molecule type" value="Genomic_DNA"/>
</dbReference>
<reference evidence="2 3" key="1">
    <citation type="submission" date="2021-06" db="EMBL/GenBank/DDBJ databases">
        <title>Caerostris darwini draft genome.</title>
        <authorList>
            <person name="Kono N."/>
            <person name="Arakawa K."/>
        </authorList>
    </citation>
    <scope>NUCLEOTIDE SEQUENCE [LARGE SCALE GENOMIC DNA]</scope>
</reference>
<dbReference type="AlphaFoldDB" id="A0AAV4N4N6"/>